<evidence type="ECO:0000259" key="1">
    <source>
        <dbReference type="Pfam" id="PF08896"/>
    </source>
</evidence>
<dbReference type="Pfam" id="PF08896">
    <property type="entry name" value="DUF1842"/>
    <property type="match status" value="1"/>
</dbReference>
<organism evidence="2 3">
    <name type="scientific">Duganella callida</name>
    <dbReference type="NCBI Taxonomy" id="2561932"/>
    <lineage>
        <taxon>Bacteria</taxon>
        <taxon>Pseudomonadati</taxon>
        <taxon>Pseudomonadota</taxon>
        <taxon>Betaproteobacteria</taxon>
        <taxon>Burkholderiales</taxon>
        <taxon>Oxalobacteraceae</taxon>
        <taxon>Telluria group</taxon>
        <taxon>Duganella</taxon>
    </lineage>
</organism>
<evidence type="ECO:0000313" key="2">
    <source>
        <dbReference type="EMBL" id="TFW13668.1"/>
    </source>
</evidence>
<name>A0A4Y9S2B7_9BURK</name>
<reference evidence="2 3" key="1">
    <citation type="submission" date="2019-03" db="EMBL/GenBank/DDBJ databases">
        <title>Draft Genome Sequence of Duganella callidus sp. nov., a Novel Duganella Species Isolated from Cultivated Soil.</title>
        <authorList>
            <person name="Raths R."/>
            <person name="Peta V."/>
            <person name="Bucking H."/>
        </authorList>
    </citation>
    <scope>NUCLEOTIDE SEQUENCE [LARGE SCALE GENOMIC DNA]</scope>
    <source>
        <strain evidence="2 3">DN04</strain>
    </source>
</reference>
<dbReference type="RefSeq" id="WP_135204945.1">
    <property type="nucleotide sequence ID" value="NZ_SPVG01000271.1"/>
</dbReference>
<proteinExistence type="predicted"/>
<sequence length="132" mass="14196">MSQLFAAVYDIQSATFGRPRLRLNLVIDRANDSVVGTATLDLVSGDSHDISVRGQHMEIAGEEALNALVLAGTPPIFAALDDAPSAFQLLMVLPTAWKDGQACYKMSFGKSHPRVIDIRDGVARALLPEGVY</sequence>
<protein>
    <submittedName>
        <fullName evidence="2">DUF1842 domain-containing protein</fullName>
    </submittedName>
</protein>
<evidence type="ECO:0000313" key="3">
    <source>
        <dbReference type="Proteomes" id="UP000297729"/>
    </source>
</evidence>
<gene>
    <name evidence="2" type="ORF">E4L98_28645</name>
</gene>
<comment type="caution">
    <text evidence="2">The sequence shown here is derived from an EMBL/GenBank/DDBJ whole genome shotgun (WGS) entry which is preliminary data.</text>
</comment>
<keyword evidence="3" id="KW-1185">Reference proteome</keyword>
<accession>A0A4Y9S2B7</accession>
<dbReference type="OrthoDB" id="8777574at2"/>
<dbReference type="EMBL" id="SPVG01000271">
    <property type="protein sequence ID" value="TFW13668.1"/>
    <property type="molecule type" value="Genomic_DNA"/>
</dbReference>
<dbReference type="AlphaFoldDB" id="A0A4Y9S2B7"/>
<dbReference type="Proteomes" id="UP000297729">
    <property type="component" value="Unassembled WGS sequence"/>
</dbReference>
<feature type="domain" description="DUF1842" evidence="1">
    <location>
        <begin position="4"/>
        <end position="106"/>
    </location>
</feature>
<dbReference type="InterPro" id="IPR014992">
    <property type="entry name" value="DUF1842"/>
</dbReference>